<dbReference type="InterPro" id="IPR000387">
    <property type="entry name" value="Tyr_Pase_dom"/>
</dbReference>
<keyword evidence="4" id="KW-1185">Reference proteome</keyword>
<dbReference type="GO" id="GO:0004725">
    <property type="term" value="F:protein tyrosine phosphatase activity"/>
    <property type="evidence" value="ECO:0007669"/>
    <property type="project" value="InterPro"/>
</dbReference>
<dbReference type="InterPro" id="IPR029021">
    <property type="entry name" value="Prot-tyrosine_phosphatase-like"/>
</dbReference>
<dbReference type="PANTHER" id="PTHR46163">
    <property type="entry name" value="TYROSINE-PROTEIN PHOSPHATASE-RELATED"/>
    <property type="match status" value="1"/>
</dbReference>
<dbReference type="CDD" id="cd00047">
    <property type="entry name" value="PTPc"/>
    <property type="match status" value="1"/>
</dbReference>
<feature type="domain" description="Tyrosine specific protein phosphatases" evidence="3">
    <location>
        <begin position="229"/>
        <end position="318"/>
    </location>
</feature>
<reference evidence="5" key="1">
    <citation type="submission" date="2017-02" db="UniProtKB">
        <authorList>
            <consortium name="WormBaseParasite"/>
        </authorList>
    </citation>
    <scope>IDENTIFICATION</scope>
</reference>
<evidence type="ECO:0000256" key="1">
    <source>
        <dbReference type="SAM" id="MobiDB-lite"/>
    </source>
</evidence>
<dbReference type="SMART" id="SM00194">
    <property type="entry name" value="PTPc"/>
    <property type="match status" value="1"/>
</dbReference>
<evidence type="ECO:0000313" key="4">
    <source>
        <dbReference type="Proteomes" id="UP000036681"/>
    </source>
</evidence>
<evidence type="ECO:0000259" key="2">
    <source>
        <dbReference type="PROSITE" id="PS50055"/>
    </source>
</evidence>
<evidence type="ECO:0000259" key="3">
    <source>
        <dbReference type="PROSITE" id="PS50056"/>
    </source>
</evidence>
<dbReference type="InterPro" id="IPR016130">
    <property type="entry name" value="Tyr_Pase_AS"/>
</dbReference>
<dbReference type="SUPFAM" id="SSF52799">
    <property type="entry name" value="(Phosphotyrosine protein) phosphatases II"/>
    <property type="match status" value="1"/>
</dbReference>
<feature type="region of interest" description="Disordered" evidence="1">
    <location>
        <begin position="1"/>
        <end position="30"/>
    </location>
</feature>
<dbReference type="InterPro" id="IPR003595">
    <property type="entry name" value="Tyr_Pase_cat"/>
</dbReference>
<sequence>MDEMVFTMATVEDEESATERPAKNKKKSKADTALEKFALATVSKKIDGLKAEFASLKTYAPQKMEQSAFAANKTRNRYSNVPCYDATRVVLKYGVPPEVDYIHANYVKTTLCKLDNKYICTQGPMDTTVNDFWRMVWQEKPRSIIMLCKLTEGGKPKCAQYFPIKTGETRQFGKVVVQNFKTTSPASETVFEAVQLNVCVTGEPTIKVTLFKWLDWPDFGVPASGMGMLRILRQVRDFPNTTAIVHCSAGVGRTGTMVACEICLKILLEGKELSVRYLLDGIFPHFTRIIHVLFQPIDVIKEMRGQRAGAVQTEGQYVYLHKTLLEYINAKKIAKEKISEFFNVYKIYQKKAI</sequence>
<evidence type="ECO:0000313" key="5">
    <source>
        <dbReference type="WBParaSite" id="ALUE_0001957101-mRNA-1"/>
    </source>
</evidence>
<dbReference type="InterPro" id="IPR052782">
    <property type="entry name" value="Oocyte-zygote_transition_reg"/>
</dbReference>
<dbReference type="Gene3D" id="3.90.190.10">
    <property type="entry name" value="Protein tyrosine phosphatase superfamily"/>
    <property type="match status" value="1"/>
</dbReference>
<dbReference type="SMART" id="SM00404">
    <property type="entry name" value="PTPc_motif"/>
    <property type="match status" value="1"/>
</dbReference>
<dbReference type="AlphaFoldDB" id="A0A0M3ILE3"/>
<dbReference type="Pfam" id="PF00102">
    <property type="entry name" value="Y_phosphatase"/>
    <property type="match status" value="1"/>
</dbReference>
<dbReference type="PROSITE" id="PS00383">
    <property type="entry name" value="TYR_PHOSPHATASE_1"/>
    <property type="match status" value="1"/>
</dbReference>
<dbReference type="WBParaSite" id="ALUE_0001957101-mRNA-1">
    <property type="protein sequence ID" value="ALUE_0001957101-mRNA-1"/>
    <property type="gene ID" value="ALUE_0001957101"/>
</dbReference>
<dbReference type="PROSITE" id="PS50055">
    <property type="entry name" value="TYR_PHOSPHATASE_PTP"/>
    <property type="match status" value="1"/>
</dbReference>
<proteinExistence type="predicted"/>
<dbReference type="InterPro" id="IPR000242">
    <property type="entry name" value="PTP_cat"/>
</dbReference>
<dbReference type="PRINTS" id="PR00700">
    <property type="entry name" value="PRTYPHPHTASE"/>
</dbReference>
<name>A0A0M3ILE3_ASCLU</name>
<accession>A0A0M3ILE3</accession>
<dbReference type="PROSITE" id="PS50056">
    <property type="entry name" value="TYR_PHOSPHATASE_2"/>
    <property type="match status" value="1"/>
</dbReference>
<feature type="domain" description="Tyrosine-protein phosphatase" evidence="2">
    <location>
        <begin position="49"/>
        <end position="327"/>
    </location>
</feature>
<dbReference type="Proteomes" id="UP000036681">
    <property type="component" value="Unplaced"/>
</dbReference>
<organism evidence="4 5">
    <name type="scientific">Ascaris lumbricoides</name>
    <name type="common">Giant roundworm</name>
    <dbReference type="NCBI Taxonomy" id="6252"/>
    <lineage>
        <taxon>Eukaryota</taxon>
        <taxon>Metazoa</taxon>
        <taxon>Ecdysozoa</taxon>
        <taxon>Nematoda</taxon>
        <taxon>Chromadorea</taxon>
        <taxon>Rhabditida</taxon>
        <taxon>Spirurina</taxon>
        <taxon>Ascaridomorpha</taxon>
        <taxon>Ascaridoidea</taxon>
        <taxon>Ascarididae</taxon>
        <taxon>Ascaris</taxon>
    </lineage>
</organism>
<protein>
    <submittedName>
        <fullName evidence="5">Protein-tyrosine phosphatase</fullName>
    </submittedName>
</protein>